<evidence type="ECO:0000313" key="1">
    <source>
        <dbReference type="EMBL" id="GLR46693.1"/>
    </source>
</evidence>
<name>A0ABQ5Z1Q4_9SPHN</name>
<accession>A0ABQ5Z1Q4</accession>
<dbReference type="Proteomes" id="UP001156703">
    <property type="component" value="Unassembled WGS sequence"/>
</dbReference>
<organism evidence="1 2">
    <name type="scientific">Sphingomonas astaxanthinifaciens DSM 22298</name>
    <dbReference type="NCBI Taxonomy" id="1123267"/>
    <lineage>
        <taxon>Bacteria</taxon>
        <taxon>Pseudomonadati</taxon>
        <taxon>Pseudomonadota</taxon>
        <taxon>Alphaproteobacteria</taxon>
        <taxon>Sphingomonadales</taxon>
        <taxon>Sphingomonadaceae</taxon>
        <taxon>Sphingomonas</taxon>
    </lineage>
</organism>
<keyword evidence="2" id="KW-1185">Reference proteome</keyword>
<sequence>MLIVTSLAGLGLVLATPAAERQALFHPAAASAAQGPSIAGHWMLDVAGIPAEERPQRVVIAFFQGQDRRWSTAVEIVAPDGSTKQGRSIAAPDGVPVPISGNLGFADSVALRQPAANSLVMTLRLAGQPVSTRVYTVAKDGRSMTETIVWPGADAAKMESTRFVRVD</sequence>
<proteinExistence type="predicted"/>
<evidence type="ECO:0000313" key="2">
    <source>
        <dbReference type="Proteomes" id="UP001156703"/>
    </source>
</evidence>
<reference evidence="2" key="1">
    <citation type="journal article" date="2019" name="Int. J. Syst. Evol. Microbiol.">
        <title>The Global Catalogue of Microorganisms (GCM) 10K type strain sequencing project: providing services to taxonomists for standard genome sequencing and annotation.</title>
        <authorList>
            <consortium name="The Broad Institute Genomics Platform"/>
            <consortium name="The Broad Institute Genome Sequencing Center for Infectious Disease"/>
            <person name="Wu L."/>
            <person name="Ma J."/>
        </authorList>
    </citation>
    <scope>NUCLEOTIDE SEQUENCE [LARGE SCALE GENOMIC DNA]</scope>
    <source>
        <strain evidence="2">NBRC 102146</strain>
    </source>
</reference>
<protein>
    <recommendedName>
        <fullName evidence="3">LuxR family transcriptional regulator</fullName>
    </recommendedName>
</protein>
<comment type="caution">
    <text evidence="1">The sequence shown here is derived from an EMBL/GenBank/DDBJ whole genome shotgun (WGS) entry which is preliminary data.</text>
</comment>
<evidence type="ECO:0008006" key="3">
    <source>
        <dbReference type="Google" id="ProtNLM"/>
    </source>
</evidence>
<gene>
    <name evidence="1" type="ORF">GCM10007925_04040</name>
</gene>
<dbReference type="EMBL" id="BSOO01000003">
    <property type="protein sequence ID" value="GLR46693.1"/>
    <property type="molecule type" value="Genomic_DNA"/>
</dbReference>